<dbReference type="InterPro" id="IPR052163">
    <property type="entry name" value="DGC-Regulatory_Protein"/>
</dbReference>
<evidence type="ECO:0000313" key="6">
    <source>
        <dbReference type="Proteomes" id="UP000639419"/>
    </source>
</evidence>
<dbReference type="SMART" id="SM00304">
    <property type="entry name" value="HAMP"/>
    <property type="match status" value="1"/>
</dbReference>
<dbReference type="SUPFAM" id="SSF158472">
    <property type="entry name" value="HAMP domain-like"/>
    <property type="match status" value="1"/>
</dbReference>
<evidence type="ECO:0000256" key="1">
    <source>
        <dbReference type="SAM" id="MobiDB-lite"/>
    </source>
</evidence>
<accession>A0ABX2KZ06</accession>
<dbReference type="NCBIfam" id="TIGR00254">
    <property type="entry name" value="GGDEF"/>
    <property type="match status" value="1"/>
</dbReference>
<evidence type="ECO:0000259" key="4">
    <source>
        <dbReference type="PROSITE" id="PS50887"/>
    </source>
</evidence>
<dbReference type="Gene3D" id="3.30.450.20">
    <property type="entry name" value="PAS domain"/>
    <property type="match status" value="1"/>
</dbReference>
<dbReference type="InterPro" id="IPR003660">
    <property type="entry name" value="HAMP_dom"/>
</dbReference>
<dbReference type="RefSeq" id="WP_174439899.1">
    <property type="nucleotide sequence ID" value="NZ_BAABCC010000047.1"/>
</dbReference>
<dbReference type="Pfam" id="PF00990">
    <property type="entry name" value="GGDEF"/>
    <property type="match status" value="1"/>
</dbReference>
<dbReference type="Gene3D" id="6.10.340.10">
    <property type="match status" value="1"/>
</dbReference>
<feature type="region of interest" description="Disordered" evidence="1">
    <location>
        <begin position="534"/>
        <end position="561"/>
    </location>
</feature>
<keyword evidence="2" id="KW-1133">Transmembrane helix</keyword>
<dbReference type="PROSITE" id="PS50885">
    <property type="entry name" value="HAMP"/>
    <property type="match status" value="1"/>
</dbReference>
<dbReference type="PROSITE" id="PS50887">
    <property type="entry name" value="GGDEF"/>
    <property type="match status" value="1"/>
</dbReference>
<name>A0ABX2KZ06_9PROT</name>
<dbReference type="Gene3D" id="3.30.70.270">
    <property type="match status" value="1"/>
</dbReference>
<comment type="caution">
    <text evidence="5">The sequence shown here is derived from an EMBL/GenBank/DDBJ whole genome shotgun (WGS) entry which is preliminary data.</text>
</comment>
<dbReference type="CDD" id="cd06225">
    <property type="entry name" value="HAMP"/>
    <property type="match status" value="1"/>
</dbReference>
<feature type="domain" description="HAMP" evidence="3">
    <location>
        <begin position="316"/>
        <end position="369"/>
    </location>
</feature>
<dbReference type="InterPro" id="IPR000160">
    <property type="entry name" value="GGDEF_dom"/>
</dbReference>
<dbReference type="CDD" id="cd18774">
    <property type="entry name" value="PDC2_HK_sensor"/>
    <property type="match status" value="1"/>
</dbReference>
<dbReference type="SMART" id="SM00267">
    <property type="entry name" value="GGDEF"/>
    <property type="match status" value="1"/>
</dbReference>
<protein>
    <submittedName>
        <fullName evidence="5">Diguanylate cyclase</fullName>
    </submittedName>
</protein>
<keyword evidence="2" id="KW-0472">Membrane</keyword>
<proteinExistence type="predicted"/>
<dbReference type="PANTHER" id="PTHR46663:SF2">
    <property type="entry name" value="GGDEF DOMAIN-CONTAINING PROTEIN"/>
    <property type="match status" value="1"/>
</dbReference>
<dbReference type="EMBL" id="WHOR01000133">
    <property type="protein sequence ID" value="NUB20944.1"/>
    <property type="molecule type" value="Genomic_DNA"/>
</dbReference>
<keyword evidence="2" id="KW-0812">Transmembrane</keyword>
<evidence type="ECO:0000259" key="3">
    <source>
        <dbReference type="PROSITE" id="PS50885"/>
    </source>
</evidence>
<dbReference type="PANTHER" id="PTHR46663">
    <property type="entry name" value="DIGUANYLATE CYCLASE DGCT-RELATED"/>
    <property type="match status" value="1"/>
</dbReference>
<dbReference type="InterPro" id="IPR043128">
    <property type="entry name" value="Rev_trsase/Diguanyl_cyclase"/>
</dbReference>
<keyword evidence="6" id="KW-1185">Reference proteome</keyword>
<dbReference type="InterPro" id="IPR029787">
    <property type="entry name" value="Nucleotide_cyclase"/>
</dbReference>
<dbReference type="Pfam" id="PF00672">
    <property type="entry name" value="HAMP"/>
    <property type="match status" value="1"/>
</dbReference>
<dbReference type="SUPFAM" id="SSF55073">
    <property type="entry name" value="Nucleotide cyclase"/>
    <property type="match status" value="1"/>
</dbReference>
<dbReference type="CDD" id="cd01949">
    <property type="entry name" value="GGDEF"/>
    <property type="match status" value="1"/>
</dbReference>
<gene>
    <name evidence="5" type="ORF">GBZ26_17300</name>
</gene>
<evidence type="ECO:0000256" key="2">
    <source>
        <dbReference type="SAM" id="Phobius"/>
    </source>
</evidence>
<evidence type="ECO:0000313" key="5">
    <source>
        <dbReference type="EMBL" id="NUB20944.1"/>
    </source>
</evidence>
<reference evidence="5 6" key="1">
    <citation type="submission" date="2019-10" db="EMBL/GenBank/DDBJ databases">
        <title>Genome sequence of Azospirillum formosense CC-Nfb-7.</title>
        <authorList>
            <person name="Ambrosini A."/>
            <person name="Sant'Anna F.H."/>
            <person name="Cassan F.D."/>
            <person name="Souza E.M."/>
            <person name="Passaglia L.M.P."/>
        </authorList>
    </citation>
    <scope>NUCLEOTIDE SEQUENCE [LARGE SCALE GENOMIC DNA]</scope>
    <source>
        <strain evidence="5 6">CC-NFb-7</strain>
    </source>
</reference>
<organism evidence="5 6">
    <name type="scientific">Azospirillum formosense</name>
    <dbReference type="NCBI Taxonomy" id="861533"/>
    <lineage>
        <taxon>Bacteria</taxon>
        <taxon>Pseudomonadati</taxon>
        <taxon>Pseudomonadota</taxon>
        <taxon>Alphaproteobacteria</taxon>
        <taxon>Rhodospirillales</taxon>
        <taxon>Azospirillaceae</taxon>
        <taxon>Azospirillum</taxon>
    </lineage>
</organism>
<dbReference type="Proteomes" id="UP000639419">
    <property type="component" value="Unassembled WGS sequence"/>
</dbReference>
<feature type="transmembrane region" description="Helical" evidence="2">
    <location>
        <begin position="297"/>
        <end position="315"/>
    </location>
</feature>
<feature type="domain" description="GGDEF" evidence="4">
    <location>
        <begin position="404"/>
        <end position="539"/>
    </location>
</feature>
<sequence>MARERGLRTTVALTGAVLVLGVSVVLAALTGLRSRERIESEIGHSLAEAAHNMADRLDRSMWSRASEISMLAKLGITPAMDDPVRLRWLLDQFQGFFPTVSWMGVTDTKGKVLAATGGLLDGVDISKRPVFQNGQKSQFVGDVHDAVMLAFLLPNPTGEAMKFVDISTPVHNERGEVVGVLATHLSWEWTREIRRSLMDTMRGRAELELIVVAADRTVLLGPRELLGTPLDIEAVRNAQKNESGWIVERWPDGQRYLTGYAYGNGYLSYPGLGWSVVARQPLAVAYAPATAQMVETVLAGGAMVLLFSVLGWMAAGRVTRPLRRIAQAAERIRSGERGAEMPVLGGSAEITSLSATLRDLVDGLTHRDAALVRLEDIAYQDRLTGLPNRRYFEQYVEATTAGNGSAAFLYIDLDGFKPVNDRLGHDAGDLVLRQVGERLAACFRGDDVVARLGGDEFAAVLPQRAGAEPPDLDGLARRIIEAVNEPVSIDGEAVRVGCSLGIALWPEDSPDVAEALRRADQALYQAKRAGRNRGIRWTAGLPPSPAESRGIGSEATTTSSS</sequence>